<evidence type="ECO:0000256" key="2">
    <source>
        <dbReference type="ARBA" id="ARBA00009003"/>
    </source>
</evidence>
<gene>
    <name evidence="15" type="ORF">QBC37DRAFT_368426</name>
</gene>
<dbReference type="InterPro" id="IPR000873">
    <property type="entry name" value="AMP-dep_synth/lig_dom"/>
</dbReference>
<organism evidence="15 16">
    <name type="scientific">Rhypophila decipiens</name>
    <dbReference type="NCBI Taxonomy" id="261697"/>
    <lineage>
        <taxon>Eukaryota</taxon>
        <taxon>Fungi</taxon>
        <taxon>Dikarya</taxon>
        <taxon>Ascomycota</taxon>
        <taxon>Pezizomycotina</taxon>
        <taxon>Sordariomycetes</taxon>
        <taxon>Sordariomycetidae</taxon>
        <taxon>Sordariales</taxon>
        <taxon>Naviculisporaceae</taxon>
        <taxon>Rhypophila</taxon>
    </lineage>
</organism>
<dbReference type="Pfam" id="PF13193">
    <property type="entry name" value="AMP-binding_C"/>
    <property type="match status" value="1"/>
</dbReference>
<feature type="domain" description="AMP-binding enzyme C-terminal" evidence="14">
    <location>
        <begin position="888"/>
        <end position="977"/>
    </location>
</feature>
<keyword evidence="5" id="KW-0812">Transmembrane</keyword>
<name>A0AAN6YH32_9PEZI</name>
<evidence type="ECO:0000256" key="12">
    <source>
        <dbReference type="SAM" id="SignalP"/>
    </source>
</evidence>
<dbReference type="Proteomes" id="UP001301769">
    <property type="component" value="Unassembled WGS sequence"/>
</dbReference>
<evidence type="ECO:0000256" key="8">
    <source>
        <dbReference type="ARBA" id="ARBA00023034"/>
    </source>
</evidence>
<keyword evidence="6" id="KW-0735">Signal-anchor</keyword>
<dbReference type="Gene3D" id="3.30.300.30">
    <property type="match status" value="1"/>
</dbReference>
<keyword evidence="4" id="KW-0808">Transferase</keyword>
<evidence type="ECO:0000256" key="4">
    <source>
        <dbReference type="ARBA" id="ARBA00022679"/>
    </source>
</evidence>
<dbReference type="InterPro" id="IPR029044">
    <property type="entry name" value="Nucleotide-diphossugar_trans"/>
</dbReference>
<dbReference type="InterPro" id="IPR045851">
    <property type="entry name" value="AMP-bd_C_sf"/>
</dbReference>
<evidence type="ECO:0000256" key="3">
    <source>
        <dbReference type="ARBA" id="ARBA00022676"/>
    </source>
</evidence>
<proteinExistence type="inferred from homology"/>
<dbReference type="GO" id="GO:0000139">
    <property type="term" value="C:Golgi membrane"/>
    <property type="evidence" value="ECO:0007669"/>
    <property type="project" value="UniProtKB-SubCell"/>
</dbReference>
<feature type="signal peptide" evidence="12">
    <location>
        <begin position="1"/>
        <end position="27"/>
    </location>
</feature>
<evidence type="ECO:0000259" key="14">
    <source>
        <dbReference type="Pfam" id="PF13193"/>
    </source>
</evidence>
<dbReference type="PANTHER" id="PTHR43201:SF30">
    <property type="entry name" value="AMP-DEPENDENT SYNTHETASE_LIGASE DOMAIN-CONTAINING PROTEIN"/>
    <property type="match status" value="1"/>
</dbReference>
<evidence type="ECO:0000256" key="7">
    <source>
        <dbReference type="ARBA" id="ARBA00022989"/>
    </source>
</evidence>
<keyword evidence="16" id="KW-1185">Reference proteome</keyword>
<dbReference type="InterPro" id="IPR020845">
    <property type="entry name" value="AMP-binding_CS"/>
</dbReference>
<protein>
    <submittedName>
        <fullName evidence="15">Uncharacterized protein</fullName>
    </submittedName>
</protein>
<dbReference type="GO" id="GO:0016757">
    <property type="term" value="F:glycosyltransferase activity"/>
    <property type="evidence" value="ECO:0007669"/>
    <property type="project" value="UniProtKB-KW"/>
</dbReference>
<dbReference type="Pfam" id="PF04488">
    <property type="entry name" value="Gly_transf_sug"/>
    <property type="match status" value="1"/>
</dbReference>
<dbReference type="InterPro" id="IPR025110">
    <property type="entry name" value="AMP-bd_C"/>
</dbReference>
<feature type="chain" id="PRO_5042853074" evidence="12">
    <location>
        <begin position="28"/>
        <end position="1004"/>
    </location>
</feature>
<dbReference type="SUPFAM" id="SSF53448">
    <property type="entry name" value="Nucleotide-diphospho-sugar transferases"/>
    <property type="match status" value="1"/>
</dbReference>
<feature type="compositionally biased region" description="Polar residues" evidence="11">
    <location>
        <begin position="44"/>
        <end position="53"/>
    </location>
</feature>
<keyword evidence="7" id="KW-1133">Transmembrane helix</keyword>
<reference evidence="15" key="2">
    <citation type="submission" date="2023-05" db="EMBL/GenBank/DDBJ databases">
        <authorList>
            <consortium name="Lawrence Berkeley National Laboratory"/>
            <person name="Steindorff A."/>
            <person name="Hensen N."/>
            <person name="Bonometti L."/>
            <person name="Westerberg I."/>
            <person name="Brannstrom I.O."/>
            <person name="Guillou S."/>
            <person name="Cros-Aarteil S."/>
            <person name="Calhoun S."/>
            <person name="Haridas S."/>
            <person name="Kuo A."/>
            <person name="Mondo S."/>
            <person name="Pangilinan J."/>
            <person name="Riley R."/>
            <person name="Labutti K."/>
            <person name="Andreopoulos B."/>
            <person name="Lipzen A."/>
            <person name="Chen C."/>
            <person name="Yanf M."/>
            <person name="Daum C."/>
            <person name="Ng V."/>
            <person name="Clum A."/>
            <person name="Ohm R."/>
            <person name="Martin F."/>
            <person name="Silar P."/>
            <person name="Natvig D."/>
            <person name="Lalanne C."/>
            <person name="Gautier V."/>
            <person name="Ament-Velasquez S.L."/>
            <person name="Kruys A."/>
            <person name="Hutchinson M.I."/>
            <person name="Powell A.J."/>
            <person name="Barry K."/>
            <person name="Miller A.N."/>
            <person name="Grigoriev I.V."/>
            <person name="Debuchy R."/>
            <person name="Gladieux P."/>
            <person name="Thoren M.H."/>
            <person name="Johannesson H."/>
        </authorList>
    </citation>
    <scope>NUCLEOTIDE SEQUENCE</scope>
    <source>
        <strain evidence="15">PSN293</strain>
    </source>
</reference>
<keyword evidence="8" id="KW-0333">Golgi apparatus</keyword>
<dbReference type="InterPro" id="IPR042099">
    <property type="entry name" value="ANL_N_sf"/>
</dbReference>
<dbReference type="GO" id="GO:0009100">
    <property type="term" value="P:glycoprotein metabolic process"/>
    <property type="evidence" value="ECO:0007669"/>
    <property type="project" value="UniProtKB-ARBA"/>
</dbReference>
<dbReference type="SUPFAM" id="SSF56801">
    <property type="entry name" value="Acetyl-CoA synthetase-like"/>
    <property type="match status" value="1"/>
</dbReference>
<evidence type="ECO:0000256" key="11">
    <source>
        <dbReference type="SAM" id="MobiDB-lite"/>
    </source>
</evidence>
<evidence type="ECO:0000256" key="5">
    <source>
        <dbReference type="ARBA" id="ARBA00022692"/>
    </source>
</evidence>
<evidence type="ECO:0000256" key="6">
    <source>
        <dbReference type="ARBA" id="ARBA00022968"/>
    </source>
</evidence>
<evidence type="ECO:0000313" key="16">
    <source>
        <dbReference type="Proteomes" id="UP001301769"/>
    </source>
</evidence>
<dbReference type="PROSITE" id="PS00455">
    <property type="entry name" value="AMP_BINDING"/>
    <property type="match status" value="1"/>
</dbReference>
<dbReference type="Gene3D" id="3.40.50.12780">
    <property type="entry name" value="N-terminal domain of ligase-like"/>
    <property type="match status" value="1"/>
</dbReference>
<reference evidence="15" key="1">
    <citation type="journal article" date="2023" name="Mol. Phylogenet. Evol.">
        <title>Genome-scale phylogeny and comparative genomics of the fungal order Sordariales.</title>
        <authorList>
            <person name="Hensen N."/>
            <person name="Bonometti L."/>
            <person name="Westerberg I."/>
            <person name="Brannstrom I.O."/>
            <person name="Guillou S."/>
            <person name="Cros-Aarteil S."/>
            <person name="Calhoun S."/>
            <person name="Haridas S."/>
            <person name="Kuo A."/>
            <person name="Mondo S."/>
            <person name="Pangilinan J."/>
            <person name="Riley R."/>
            <person name="LaButti K."/>
            <person name="Andreopoulos B."/>
            <person name="Lipzen A."/>
            <person name="Chen C."/>
            <person name="Yan M."/>
            <person name="Daum C."/>
            <person name="Ng V."/>
            <person name="Clum A."/>
            <person name="Steindorff A."/>
            <person name="Ohm R.A."/>
            <person name="Martin F."/>
            <person name="Silar P."/>
            <person name="Natvig D.O."/>
            <person name="Lalanne C."/>
            <person name="Gautier V."/>
            <person name="Ament-Velasquez S.L."/>
            <person name="Kruys A."/>
            <person name="Hutchinson M.I."/>
            <person name="Powell A.J."/>
            <person name="Barry K."/>
            <person name="Miller A.N."/>
            <person name="Grigoriev I.V."/>
            <person name="Debuchy R."/>
            <person name="Gladieux P."/>
            <person name="Hiltunen Thoren M."/>
            <person name="Johannesson H."/>
        </authorList>
    </citation>
    <scope>NUCLEOTIDE SEQUENCE</scope>
    <source>
        <strain evidence="15">PSN293</strain>
    </source>
</reference>
<dbReference type="GO" id="GO:0006631">
    <property type="term" value="P:fatty acid metabolic process"/>
    <property type="evidence" value="ECO:0007669"/>
    <property type="project" value="TreeGrafter"/>
</dbReference>
<evidence type="ECO:0000259" key="13">
    <source>
        <dbReference type="Pfam" id="PF00501"/>
    </source>
</evidence>
<dbReference type="InterPro" id="IPR007577">
    <property type="entry name" value="GlycoTrfase_DXD_sugar-bd_CS"/>
</dbReference>
<evidence type="ECO:0000256" key="9">
    <source>
        <dbReference type="ARBA" id="ARBA00023136"/>
    </source>
</evidence>
<feature type="region of interest" description="Disordered" evidence="11">
    <location>
        <begin position="24"/>
        <end position="62"/>
    </location>
</feature>
<sequence length="1004" mass="110973">MLTFRRAFMAAALFLTIFYLTTRSTSTSSPAPAPQIPKAKLETTKQTSSTTASPDRKTSDGHAALVGAGRNRENTGAQGQQPIRDMSKMTLYEKLAYQYPYDVQSKFPAYIWQTWKWTPAHGEFNFREQEATWTEQHPGFIHEVITDQVAVHLLRLLYASVPEVLEAYEALPLPVLKADFFRYLILLARGGIYSDIDTYAIRSALDWIPEKVPRDAIGLVIGIEADPDRPDWKDWYSRRIQFCQWTIQAKPGHPVLREVVTHITNETLRRKRSGALKNVIDKNVIEFTGPAVWTDIIFDYFNDERYFDMSKSAGPIDWRNFTGMEVSKRVGDVVVLPITSFSPGVQQMGAKDYDDPMAFVKHDFEGTWKPESERHIEHFASVVSRYGDRPAVICRSPTTILKDTLGGIPSHQIPAAVETTYTYEKLDHVSNALAHSLRSLGVKKCDRVAVSLGNCAEFAALTYAIFKLGAILVPLNPGFNSKQVAAALNHLEVRLLIIGAVTDLAYKPCRGRSNLALLQEIVPDLASGRIESPNVPSLSTVVVVDNTPSHPLSGFPPLVSLRSLTPFTTLTQNTSSTTAQRPITPDAPLSPSETINIQFTSGTTSQPKAAMLTHTNILNNGYLIAQRMGLTPSDLIVCPPPLFHCFGCVLGYMATATTGAGILFPSPAFDPLANLRMVADHKATGLYGVATMFVAMLELAASSTSGPPEATGTVALLPPEAIRQFPTHLRKGIAAGSSVPESLMRRIYETLGLEELVICYGMTETSPVSCMTAPQDPFEKRTGSVGKVMPHTRVKVVDPMDRNKILPVGEKGELAAAGYLVMQGYWGDEERTGEVRIWEKEHHDDGGRETVWMYSGDEASMDEDGYVEITGRIKDLIIRGGENIHPLEIENCLFQHPLIAEASVVGVACSKYGEEVGAFVVVHKDVAVEGREGTRTMGKKVLTKEEVRNWVRTHLSKHLAPKYVFWIDEYPKTASGKIQKFKLRELARKLVAEDEGAVNGQVAR</sequence>
<dbReference type="GO" id="GO:0031956">
    <property type="term" value="F:medium-chain fatty acid-CoA ligase activity"/>
    <property type="evidence" value="ECO:0007669"/>
    <property type="project" value="TreeGrafter"/>
</dbReference>
<comment type="caution">
    <text evidence="15">The sequence shown here is derived from an EMBL/GenBank/DDBJ whole genome shotgun (WGS) entry which is preliminary data.</text>
</comment>
<keyword evidence="3" id="KW-0328">Glycosyltransferase</keyword>
<dbReference type="EMBL" id="MU858050">
    <property type="protein sequence ID" value="KAK4219014.1"/>
    <property type="molecule type" value="Genomic_DNA"/>
</dbReference>
<evidence type="ECO:0000256" key="10">
    <source>
        <dbReference type="ARBA" id="ARBA00060399"/>
    </source>
</evidence>
<comment type="similarity">
    <text evidence="2">Belongs to the glycosyltransferase 32 family.</text>
</comment>
<dbReference type="FunFam" id="3.90.550.20:FF:000002">
    <property type="entry name" value="Initiation-specific alpha-1,6-mannosyltransferase"/>
    <property type="match status" value="1"/>
</dbReference>
<accession>A0AAN6YH32</accession>
<evidence type="ECO:0000256" key="1">
    <source>
        <dbReference type="ARBA" id="ARBA00004194"/>
    </source>
</evidence>
<comment type="subcellular location">
    <subcellularLocation>
        <location evidence="10">Endomembrane system</location>
        <topology evidence="10">Single-pass type II membrane protein</topology>
    </subcellularLocation>
    <subcellularLocation>
        <location evidence="1">Golgi apparatus membrane</location>
        <topology evidence="1">Single-pass membrane protein</topology>
    </subcellularLocation>
</comment>
<feature type="domain" description="AMP-dependent synthetase/ligase" evidence="13">
    <location>
        <begin position="388"/>
        <end position="826"/>
    </location>
</feature>
<dbReference type="AlphaFoldDB" id="A0AAN6YH32"/>
<keyword evidence="9" id="KW-0472">Membrane</keyword>
<keyword evidence="12" id="KW-0732">Signal</keyword>
<dbReference type="Pfam" id="PF00501">
    <property type="entry name" value="AMP-binding"/>
    <property type="match status" value="1"/>
</dbReference>
<dbReference type="PANTHER" id="PTHR43201">
    <property type="entry name" value="ACYL-COA SYNTHETASE"/>
    <property type="match status" value="1"/>
</dbReference>
<evidence type="ECO:0000313" key="15">
    <source>
        <dbReference type="EMBL" id="KAK4219014.1"/>
    </source>
</evidence>
<dbReference type="Gene3D" id="3.90.550.20">
    <property type="match status" value="1"/>
</dbReference>